<dbReference type="PROSITE" id="PS50068">
    <property type="entry name" value="LDLRA_2"/>
    <property type="match status" value="1"/>
</dbReference>
<dbReference type="Proteomes" id="UP000676336">
    <property type="component" value="Unassembled WGS sequence"/>
</dbReference>
<dbReference type="CDD" id="cd00112">
    <property type="entry name" value="LDLa"/>
    <property type="match status" value="1"/>
</dbReference>
<name>A0A8S3JWS5_9BILA</name>
<feature type="non-terminal residue" evidence="3">
    <location>
        <position position="1"/>
    </location>
</feature>
<keyword evidence="1 2" id="KW-1015">Disulfide bond</keyword>
<dbReference type="Pfam" id="PF00057">
    <property type="entry name" value="Ldl_recept_a"/>
    <property type="match status" value="1"/>
</dbReference>
<reference evidence="3" key="1">
    <citation type="submission" date="2021-02" db="EMBL/GenBank/DDBJ databases">
        <authorList>
            <person name="Nowell W R."/>
        </authorList>
    </citation>
    <scope>NUCLEOTIDE SEQUENCE</scope>
</reference>
<comment type="caution">
    <text evidence="2">Lacks conserved residue(s) required for the propagation of feature annotation.</text>
</comment>
<dbReference type="SMART" id="SM00192">
    <property type="entry name" value="LDLa"/>
    <property type="match status" value="1"/>
</dbReference>
<gene>
    <name evidence="3" type="ORF">SMN809_LOCUS82943</name>
</gene>
<dbReference type="EMBL" id="CAJOBI010353551">
    <property type="protein sequence ID" value="CAF5222655.1"/>
    <property type="molecule type" value="Genomic_DNA"/>
</dbReference>
<evidence type="ECO:0000313" key="3">
    <source>
        <dbReference type="EMBL" id="CAF5222655.1"/>
    </source>
</evidence>
<dbReference type="GO" id="GO:0043235">
    <property type="term" value="C:receptor complex"/>
    <property type="evidence" value="ECO:0007669"/>
    <property type="project" value="TreeGrafter"/>
</dbReference>
<dbReference type="GO" id="GO:0005041">
    <property type="term" value="F:low-density lipoprotein particle receptor activity"/>
    <property type="evidence" value="ECO:0007669"/>
    <property type="project" value="TreeGrafter"/>
</dbReference>
<dbReference type="AlphaFoldDB" id="A0A8S3JWS5"/>
<accession>A0A8S3JWS5</accession>
<organism evidence="3 4">
    <name type="scientific">Rotaria magnacalcarata</name>
    <dbReference type="NCBI Taxonomy" id="392030"/>
    <lineage>
        <taxon>Eukaryota</taxon>
        <taxon>Metazoa</taxon>
        <taxon>Spiralia</taxon>
        <taxon>Gnathifera</taxon>
        <taxon>Rotifera</taxon>
        <taxon>Eurotatoria</taxon>
        <taxon>Bdelloidea</taxon>
        <taxon>Philodinida</taxon>
        <taxon>Philodinidae</taxon>
        <taxon>Rotaria</taxon>
    </lineage>
</organism>
<dbReference type="InterPro" id="IPR002172">
    <property type="entry name" value="LDrepeatLR_classA_rpt"/>
</dbReference>
<dbReference type="InterPro" id="IPR036055">
    <property type="entry name" value="LDL_receptor-like_sf"/>
</dbReference>
<dbReference type="SUPFAM" id="SSF57424">
    <property type="entry name" value="LDL receptor-like module"/>
    <property type="match status" value="1"/>
</dbReference>
<dbReference type="PANTHER" id="PTHR22722:SF5">
    <property type="entry name" value="LOW-DENSITY LIPOPROTEIN RECEPTOR-RELATED PROTEIN 1B"/>
    <property type="match status" value="1"/>
</dbReference>
<dbReference type="GO" id="GO:0005886">
    <property type="term" value="C:plasma membrane"/>
    <property type="evidence" value="ECO:0007669"/>
    <property type="project" value="TreeGrafter"/>
</dbReference>
<evidence type="ECO:0000256" key="2">
    <source>
        <dbReference type="PROSITE-ProRule" id="PRU00124"/>
    </source>
</evidence>
<sequence>YTTLECNFGLLCLDWRDICDGAQQCMSGLDENKCDKLEFNECENDEYRCMNGMCIPEEYFLDGEFDCLDWSDEIQYYDDGNSPIEEASKKRVLSVMIEFVHEINGHVVMGNVLLIDYNFRI</sequence>
<comment type="caution">
    <text evidence="3">The sequence shown here is derived from an EMBL/GenBank/DDBJ whole genome shotgun (WGS) entry which is preliminary data.</text>
</comment>
<dbReference type="PRINTS" id="PR00261">
    <property type="entry name" value="LDLRECEPTOR"/>
</dbReference>
<dbReference type="PANTHER" id="PTHR22722">
    <property type="entry name" value="LOW-DENSITY LIPOPROTEIN RECEPTOR-RELATED PROTEIN 2-RELATED"/>
    <property type="match status" value="1"/>
</dbReference>
<dbReference type="InterPro" id="IPR051221">
    <property type="entry name" value="LDLR-related"/>
</dbReference>
<protein>
    <submittedName>
        <fullName evidence="3">Uncharacterized protein</fullName>
    </submittedName>
</protein>
<evidence type="ECO:0000256" key="1">
    <source>
        <dbReference type="ARBA" id="ARBA00023157"/>
    </source>
</evidence>
<feature type="disulfide bond" evidence="2">
    <location>
        <begin position="49"/>
        <end position="67"/>
    </location>
</feature>
<evidence type="ECO:0000313" key="4">
    <source>
        <dbReference type="Proteomes" id="UP000676336"/>
    </source>
</evidence>
<dbReference type="Gene3D" id="4.10.400.10">
    <property type="entry name" value="Low-density Lipoprotein Receptor"/>
    <property type="match status" value="1"/>
</dbReference>
<feature type="disulfide bond" evidence="2">
    <location>
        <begin position="42"/>
        <end position="54"/>
    </location>
</feature>
<proteinExistence type="predicted"/>